<dbReference type="GeneID" id="25981924"/>
<feature type="compositionally biased region" description="Basic and acidic residues" evidence="6">
    <location>
        <begin position="10"/>
        <end position="39"/>
    </location>
</feature>
<organism evidence="9">
    <name type="scientific">Grosmannia clavigera (strain kw1407 / UAMH 11150)</name>
    <name type="common">Blue stain fungus</name>
    <name type="synonym">Graphiocladiella clavigera</name>
    <dbReference type="NCBI Taxonomy" id="655863"/>
    <lineage>
        <taxon>Eukaryota</taxon>
        <taxon>Fungi</taxon>
        <taxon>Dikarya</taxon>
        <taxon>Ascomycota</taxon>
        <taxon>Pezizomycotina</taxon>
        <taxon>Sordariomycetes</taxon>
        <taxon>Sordariomycetidae</taxon>
        <taxon>Ophiostomatales</taxon>
        <taxon>Ophiostomataceae</taxon>
        <taxon>Leptographium</taxon>
    </lineage>
</organism>
<dbReference type="AlphaFoldDB" id="F0XKJ9"/>
<dbReference type="InterPro" id="IPR045237">
    <property type="entry name" value="COPS7/eIF3m"/>
</dbReference>
<dbReference type="PANTHER" id="PTHR15350">
    <property type="entry name" value="COP9 SIGNALOSOME COMPLEX SUBUNIT 7/DENDRITIC CELL PROTEIN GA17"/>
    <property type="match status" value="1"/>
</dbReference>
<keyword evidence="4 5" id="KW-0648">Protein biosynthesis</keyword>
<comment type="similarity">
    <text evidence="5">Belongs to the eIF-3 subunit M family.</text>
</comment>
<dbReference type="Proteomes" id="UP000007796">
    <property type="component" value="Unassembled WGS sequence"/>
</dbReference>
<protein>
    <recommendedName>
        <fullName evidence="5">Eukaryotic translation initiation factor 3 subunit M</fullName>
        <shortName evidence="5">eIF3m</shortName>
    </recommendedName>
</protein>
<comment type="subcellular location">
    <subcellularLocation>
        <location evidence="5">Cytoplasm</location>
    </subcellularLocation>
</comment>
<dbReference type="InterPro" id="IPR040750">
    <property type="entry name" value="eIF3m_C_helix"/>
</dbReference>
<dbReference type="PROSITE" id="PS50250">
    <property type="entry name" value="PCI"/>
    <property type="match status" value="1"/>
</dbReference>
<dbReference type="RefSeq" id="XP_014171302.1">
    <property type="nucleotide sequence ID" value="XM_014315827.1"/>
</dbReference>
<proteinExistence type="inferred from homology"/>
<accession>F0XKJ9</accession>
<gene>
    <name evidence="8" type="ORF">CMQ_8286</name>
</gene>
<dbReference type="InterPro" id="IPR000717">
    <property type="entry name" value="PCI_dom"/>
</dbReference>
<dbReference type="GO" id="GO:0001732">
    <property type="term" value="P:formation of cytoplasmic translation initiation complex"/>
    <property type="evidence" value="ECO:0007669"/>
    <property type="project" value="UniProtKB-UniRule"/>
</dbReference>
<sequence length="564" mass="62457">MCARDIPLLESRRGEDLDRDCIDQSKERRTEQNIGKEADPEPESGPDDIDSLPQPHSVGSDSTWFPYGNDPVSSLLEATSRRLKHVAIMAAPTTSSPAAAAAATTQTSVTGRPRLVFVDGTFAELVQELADYLHVGEAVEPLLAQEKNEQALAKVVEASAALSAVPEKEFTGAYNLLIHLVVNESKDASPYLRTICQNLLQPVTSSPVNGPALALNALQAIFNLLAPTNGLRYNVLLSILRFARVNGFYDNLKPTLPNLPRWLQEWDVDEEAQRKIYLEIATIASEGGEDEEAYQYLLKVLRTFDAADEAAIKSDEAAALSVRAVRMALLSSTHFDFQDLRVLPTVQALADSHAAYAQLLDIFAEQDLEDYRDFCEEHDGWVEQEGMDDGRLQRKMRLLTFTSLAAASTQSREIEYGRIAKALQIPVEDVEVWAIDVIRAGLVEGKMSQQKRLFLVHRTTYRVFGEKQWRELGTRLDQWRGSLRSVLAVLRRQQAEADAQREREAQELERKLAGASLGAGGDPSATGAGGASSQRRGGGIGMDGKPRQPFQQRQHMPHRNENDD</sequence>
<keyword evidence="9" id="KW-1185">Reference proteome</keyword>
<evidence type="ECO:0000256" key="2">
    <source>
        <dbReference type="ARBA" id="ARBA00022490"/>
    </source>
</evidence>
<feature type="compositionally biased region" description="Acidic residues" evidence="6">
    <location>
        <begin position="40"/>
        <end position="50"/>
    </location>
</feature>
<dbReference type="HAMAP" id="MF_03012">
    <property type="entry name" value="eIF3m"/>
    <property type="match status" value="1"/>
</dbReference>
<feature type="region of interest" description="Disordered" evidence="6">
    <location>
        <begin position="498"/>
        <end position="564"/>
    </location>
</feature>
<dbReference type="Pfam" id="PF18005">
    <property type="entry name" value="eIF3m_C_helix"/>
    <property type="match status" value="1"/>
</dbReference>
<dbReference type="OrthoDB" id="10267031at2759"/>
<dbReference type="PANTHER" id="PTHR15350:SF2">
    <property type="entry name" value="EUKARYOTIC TRANSLATION INITIATION FACTOR 3 SUBUNIT M"/>
    <property type="match status" value="1"/>
</dbReference>
<feature type="compositionally biased region" description="Low complexity" evidence="6">
    <location>
        <begin position="522"/>
        <end position="535"/>
    </location>
</feature>
<dbReference type="GO" id="GO:0003743">
    <property type="term" value="F:translation initiation factor activity"/>
    <property type="evidence" value="ECO:0007669"/>
    <property type="project" value="UniProtKB-UniRule"/>
</dbReference>
<evidence type="ECO:0000313" key="9">
    <source>
        <dbReference type="Proteomes" id="UP000007796"/>
    </source>
</evidence>
<evidence type="ECO:0000256" key="1">
    <source>
        <dbReference type="ARBA" id="ARBA00008482"/>
    </source>
</evidence>
<dbReference type="InParanoid" id="F0XKJ9"/>
<dbReference type="Pfam" id="PF01399">
    <property type="entry name" value="PCI"/>
    <property type="match status" value="1"/>
</dbReference>
<dbReference type="GO" id="GO:0071541">
    <property type="term" value="C:eukaryotic translation initiation factor 3 complex, eIF3m"/>
    <property type="evidence" value="ECO:0007669"/>
    <property type="project" value="UniProtKB-UniRule"/>
</dbReference>
<feature type="compositionally biased region" description="Basic and acidic residues" evidence="6">
    <location>
        <begin position="498"/>
        <end position="512"/>
    </location>
</feature>
<evidence type="ECO:0000256" key="6">
    <source>
        <dbReference type="SAM" id="MobiDB-lite"/>
    </source>
</evidence>
<dbReference type="STRING" id="655863.F0XKJ9"/>
<feature type="region of interest" description="Disordered" evidence="6">
    <location>
        <begin position="1"/>
        <end position="62"/>
    </location>
</feature>
<dbReference type="SMART" id="SM00088">
    <property type="entry name" value="PINT"/>
    <property type="match status" value="1"/>
</dbReference>
<comment type="similarity">
    <text evidence="1">Belongs to the CSN7/EIF3M family. CSN7 subfamily.</text>
</comment>
<dbReference type="HOGENOM" id="CLU_035254_0_0_1"/>
<evidence type="ECO:0000256" key="5">
    <source>
        <dbReference type="HAMAP-Rule" id="MF_03012"/>
    </source>
</evidence>
<dbReference type="GO" id="GO:0033290">
    <property type="term" value="C:eukaryotic 48S preinitiation complex"/>
    <property type="evidence" value="ECO:0007669"/>
    <property type="project" value="UniProtKB-UniRule"/>
</dbReference>
<name>F0XKJ9_GROCL</name>
<evidence type="ECO:0000256" key="3">
    <source>
        <dbReference type="ARBA" id="ARBA00022540"/>
    </source>
</evidence>
<reference evidence="8 9" key="1">
    <citation type="journal article" date="2011" name="Proc. Natl. Acad. Sci. U.S.A.">
        <title>Genome and transcriptome analyses of the mountain pine beetle-fungal symbiont Grosmannia clavigera, a lodgepole pine pathogen.</title>
        <authorList>
            <person name="DiGuistini S."/>
            <person name="Wang Y."/>
            <person name="Liao N.Y."/>
            <person name="Taylor G."/>
            <person name="Tanguay P."/>
            <person name="Feau N."/>
            <person name="Henrissat B."/>
            <person name="Chan S.K."/>
            <person name="Hesse-Orce U."/>
            <person name="Alamouti S.M."/>
            <person name="Tsui C.K.M."/>
            <person name="Docking R.T."/>
            <person name="Levasseur A."/>
            <person name="Haridas S."/>
            <person name="Robertson G."/>
            <person name="Birol I."/>
            <person name="Holt R.A."/>
            <person name="Marra M.A."/>
            <person name="Hamelin R.C."/>
            <person name="Hirst M."/>
            <person name="Jones S.J.M."/>
            <person name="Bohlmann J."/>
            <person name="Breuil C."/>
        </authorList>
    </citation>
    <scope>NUCLEOTIDE SEQUENCE [LARGE SCALE GENOMIC DNA]</scope>
    <source>
        <strain evidence="9">kw1407 / UAMH 11150</strain>
    </source>
</reference>
<comment type="subunit">
    <text evidence="5">Component of the eukaryotic translation initiation factor 3 (eIF-3) complex.</text>
</comment>
<dbReference type="InterPro" id="IPR027528">
    <property type="entry name" value="eIF3m"/>
</dbReference>
<evidence type="ECO:0000256" key="4">
    <source>
        <dbReference type="ARBA" id="ARBA00022917"/>
    </source>
</evidence>
<dbReference type="GO" id="GO:0016282">
    <property type="term" value="C:eukaryotic 43S preinitiation complex"/>
    <property type="evidence" value="ECO:0007669"/>
    <property type="project" value="UniProtKB-UniRule"/>
</dbReference>
<dbReference type="SUPFAM" id="SSF48371">
    <property type="entry name" value="ARM repeat"/>
    <property type="match status" value="1"/>
</dbReference>
<evidence type="ECO:0000259" key="7">
    <source>
        <dbReference type="PROSITE" id="PS50250"/>
    </source>
</evidence>
<keyword evidence="3 5" id="KW-0396">Initiation factor</keyword>
<feature type="domain" description="PCI" evidence="7">
    <location>
        <begin position="289"/>
        <end position="461"/>
    </location>
</feature>
<keyword evidence="2 5" id="KW-0963">Cytoplasm</keyword>
<evidence type="ECO:0000313" key="8">
    <source>
        <dbReference type="EMBL" id="EFX01820.1"/>
    </source>
</evidence>
<dbReference type="eggNOG" id="KOG2753">
    <property type="taxonomic scope" value="Eukaryota"/>
</dbReference>
<dbReference type="EMBL" id="GL629788">
    <property type="protein sequence ID" value="EFX01820.1"/>
    <property type="molecule type" value="Genomic_DNA"/>
</dbReference>
<comment type="function">
    <text evidence="5">Component of the eukaryotic translation initiation factor 3 (eIF-3) complex, which is involved in protein synthesis of a specialized repertoire of mRNAs and, together with other initiation factors, stimulates binding of mRNA and methionyl-tRNAi to the 40S ribosome. The eIF-3 complex specifically targets and initiates translation of a subset of mRNAs involved in cell proliferation.</text>
</comment>
<dbReference type="InterPro" id="IPR016024">
    <property type="entry name" value="ARM-type_fold"/>
</dbReference>